<feature type="active site" description="Proton acceptor" evidence="2">
    <location>
        <position position="271"/>
    </location>
</feature>
<feature type="short sequence motif" description="GXSXG" evidence="2">
    <location>
        <begin position="125"/>
        <end position="129"/>
    </location>
</feature>
<dbReference type="PROSITE" id="PS51635">
    <property type="entry name" value="PNPLA"/>
    <property type="match status" value="1"/>
</dbReference>
<dbReference type="EMBL" id="FNNH01000012">
    <property type="protein sequence ID" value="SDW45845.1"/>
    <property type="molecule type" value="Genomic_DNA"/>
</dbReference>
<feature type="domain" description="PNPLA" evidence="3">
    <location>
        <begin position="92"/>
        <end position="284"/>
    </location>
</feature>
<sequence>MDMKKVYSIAALISLLAGIALILSGCSIPVRQPAVPQTWSEKAEVIGLPGVRYVVRSEMPEFTQDAIESFNREQVYFATKGQSATLPPANFLAISGGGDNGAFAAGLLYGWTAAGNRPEFKGVTGISTGAMIAPLAFLGPKYDYILKEVYTKSAPKDILDKRYPFSVIFDDALADSAPLHRLLIKYITPDMLKEIAQEHERGRLLLIATTNLDSHQSVIWNMGKIAASDHPGALELFHKILLASAAIPGAFPPMMIDVEANGKRYQEMHVDGGATAQIFLYPPALKVADISKQRGIIRERRLYMIRNARLDPDWAEVERRALSIAARAITSLIQNQGIGDLYKIYSQTQRDGIDFNLAFIPKDFNTPHLEEFDTEYMRQLFQSGYDLAIKSYQWEKLPPGL</sequence>
<keyword evidence="2" id="KW-0378">Hydrolase</keyword>
<organism evidence="4 5">
    <name type="scientific">Nitrosomonas communis</name>
    <dbReference type="NCBI Taxonomy" id="44574"/>
    <lineage>
        <taxon>Bacteria</taxon>
        <taxon>Pseudomonadati</taxon>
        <taxon>Pseudomonadota</taxon>
        <taxon>Betaproteobacteria</taxon>
        <taxon>Nitrosomonadales</taxon>
        <taxon>Nitrosomonadaceae</taxon>
        <taxon>Nitrosomonas</taxon>
    </lineage>
</organism>
<dbReference type="InterPro" id="IPR002641">
    <property type="entry name" value="PNPLA_dom"/>
</dbReference>
<feature type="active site" description="Nucleophile" evidence="2">
    <location>
        <position position="127"/>
    </location>
</feature>
<dbReference type="SUPFAM" id="SSF52151">
    <property type="entry name" value="FabD/lysophospholipase-like"/>
    <property type="match status" value="1"/>
</dbReference>
<protein>
    <submittedName>
        <fullName evidence="4">Predicted acylesterase/phospholipase RssA, contains patatin domain</fullName>
    </submittedName>
</protein>
<dbReference type="RefSeq" id="WP_211752279.1">
    <property type="nucleotide sequence ID" value="NZ_FNNH01000012.1"/>
</dbReference>
<evidence type="ECO:0000256" key="2">
    <source>
        <dbReference type="PROSITE-ProRule" id="PRU01161"/>
    </source>
</evidence>
<evidence type="ECO:0000313" key="4">
    <source>
        <dbReference type="EMBL" id="SDW45845.1"/>
    </source>
</evidence>
<dbReference type="GO" id="GO:0016042">
    <property type="term" value="P:lipid catabolic process"/>
    <property type="evidence" value="ECO:0007669"/>
    <property type="project" value="UniProtKB-UniRule"/>
</dbReference>
<feature type="short sequence motif" description="DGA/G" evidence="2">
    <location>
        <begin position="271"/>
        <end position="273"/>
    </location>
</feature>
<reference evidence="4 5" key="1">
    <citation type="submission" date="2016-10" db="EMBL/GenBank/DDBJ databases">
        <authorList>
            <person name="de Groot N.N."/>
        </authorList>
    </citation>
    <scope>NUCLEOTIDE SEQUENCE [LARGE SCALE GENOMIC DNA]</scope>
    <source>
        <strain evidence="4 5">Nm110</strain>
    </source>
</reference>
<evidence type="ECO:0000259" key="3">
    <source>
        <dbReference type="PROSITE" id="PS51635"/>
    </source>
</evidence>
<dbReference type="InterPro" id="IPR016035">
    <property type="entry name" value="Acyl_Trfase/lysoPLipase"/>
</dbReference>
<keyword evidence="1 2" id="KW-0443">Lipid metabolism</keyword>
<proteinExistence type="predicted"/>
<evidence type="ECO:0000256" key="1">
    <source>
        <dbReference type="ARBA" id="ARBA00023098"/>
    </source>
</evidence>
<evidence type="ECO:0000313" key="5">
    <source>
        <dbReference type="Proteomes" id="UP000183454"/>
    </source>
</evidence>
<dbReference type="Gene3D" id="3.40.1090.10">
    <property type="entry name" value="Cytosolic phospholipase A2 catalytic domain"/>
    <property type="match status" value="1"/>
</dbReference>
<dbReference type="GO" id="GO:0016787">
    <property type="term" value="F:hydrolase activity"/>
    <property type="evidence" value="ECO:0007669"/>
    <property type="project" value="UniProtKB-UniRule"/>
</dbReference>
<feature type="short sequence motif" description="GXGXXG" evidence="2">
    <location>
        <begin position="96"/>
        <end position="101"/>
    </location>
</feature>
<dbReference type="PROSITE" id="PS51257">
    <property type="entry name" value="PROKAR_LIPOPROTEIN"/>
    <property type="match status" value="1"/>
</dbReference>
<dbReference type="Proteomes" id="UP000183454">
    <property type="component" value="Unassembled WGS sequence"/>
</dbReference>
<name>A0A1H2TPX8_9PROT</name>
<dbReference type="AlphaFoldDB" id="A0A1H2TPX8"/>
<keyword evidence="2" id="KW-0442">Lipid degradation</keyword>
<gene>
    <name evidence="4" type="ORF">SAMN05421882_10125</name>
</gene>
<dbReference type="Pfam" id="PF01734">
    <property type="entry name" value="Patatin"/>
    <property type="match status" value="1"/>
</dbReference>
<accession>A0A1H2TPX8</accession>